<dbReference type="InterPro" id="IPR006073">
    <property type="entry name" value="GTP-bd"/>
</dbReference>
<dbReference type="InterPro" id="IPR030394">
    <property type="entry name" value="G_HFLX_dom"/>
</dbReference>
<dbReference type="InterPro" id="IPR027417">
    <property type="entry name" value="P-loop_NTPase"/>
</dbReference>
<dbReference type="GO" id="GO:0005525">
    <property type="term" value="F:GTP binding"/>
    <property type="evidence" value="ECO:0007669"/>
    <property type="project" value="UniProtKB-UniRule"/>
</dbReference>
<feature type="binding site" evidence="7">
    <location>
        <begin position="258"/>
        <end position="261"/>
    </location>
    <ligand>
        <name>GTP</name>
        <dbReference type="ChEBI" id="CHEBI:37565"/>
    </ligand>
</feature>
<gene>
    <name evidence="6 10" type="primary">hflX</name>
    <name evidence="10" type="ORF">HUE58_03755</name>
</gene>
<keyword evidence="5 6" id="KW-0342">GTP-binding</keyword>
<dbReference type="Pfam" id="PF16360">
    <property type="entry name" value="GTP-bdg_M"/>
    <property type="match status" value="1"/>
</dbReference>
<feature type="binding site" evidence="7">
    <location>
        <begin position="236"/>
        <end position="240"/>
    </location>
    <ligand>
        <name>GTP</name>
        <dbReference type="ChEBI" id="CHEBI:37565"/>
    </ligand>
</feature>
<dbReference type="HAMAP" id="MF_00900">
    <property type="entry name" value="GTPase_HflX"/>
    <property type="match status" value="1"/>
</dbReference>
<feature type="domain" description="Hflx-type G" evidence="9">
    <location>
        <begin position="205"/>
        <end position="372"/>
    </location>
</feature>
<dbReference type="PIRSF" id="PIRSF006809">
    <property type="entry name" value="GTP-binding_hflX_prd"/>
    <property type="match status" value="1"/>
</dbReference>
<evidence type="ECO:0000256" key="1">
    <source>
        <dbReference type="ARBA" id="ARBA00022490"/>
    </source>
</evidence>
<comment type="function">
    <text evidence="6">GTPase that associates with the 50S ribosomal subunit and may have a role during protein synthesis or ribosome biogenesis.</text>
</comment>
<dbReference type="PROSITE" id="PS51705">
    <property type="entry name" value="G_HFLX"/>
    <property type="match status" value="1"/>
</dbReference>
<dbReference type="Pfam" id="PF01926">
    <property type="entry name" value="MMR_HSR1"/>
    <property type="match status" value="1"/>
</dbReference>
<dbReference type="KEGG" id="reo:HUE58_03755"/>
<dbReference type="PRINTS" id="PR00326">
    <property type="entry name" value="GTP1OBG"/>
</dbReference>
<dbReference type="SUPFAM" id="SSF52540">
    <property type="entry name" value="P-loop containing nucleoside triphosphate hydrolases"/>
    <property type="match status" value="1"/>
</dbReference>
<evidence type="ECO:0000256" key="4">
    <source>
        <dbReference type="ARBA" id="ARBA00022842"/>
    </source>
</evidence>
<dbReference type="CDD" id="cd01878">
    <property type="entry name" value="HflX"/>
    <property type="match status" value="1"/>
</dbReference>
<feature type="binding site" evidence="7">
    <location>
        <begin position="324"/>
        <end position="327"/>
    </location>
    <ligand>
        <name>GTP</name>
        <dbReference type="ChEBI" id="CHEBI:37565"/>
    </ligand>
</feature>
<dbReference type="NCBIfam" id="NF008280">
    <property type="entry name" value="PRK11058.1"/>
    <property type="match status" value="1"/>
</dbReference>
<dbReference type="InterPro" id="IPR025121">
    <property type="entry name" value="GTPase_HflX_N"/>
</dbReference>
<dbReference type="InterPro" id="IPR032305">
    <property type="entry name" value="GTP-bd_M"/>
</dbReference>
<sequence length="441" mass="49513">MALFEQQKGVVGKGERTLLVYVELLSNRQSHNAQAEFKELAKSSGLDIVKTIKVSRNSALARFFIGTGKVEEIAIMVEDLALDLVIFSSELSPSQERNLEKSLNCQVMDRTGLILDIFALRASSFEGKLQVELAQLRHLSTRLVRGWTHLERQKGGIGLRGPGETQLETDKRLIAVRIKNITKRLDKVHKQRDLGRKSRTKNELPMIALAGYTNAGKSTLFNTLTNAQVFANDQLFATLDLTIRRVILPASGEAMIADTVGFIQDLPHDLIDAFKSTLEETKRANVLLHIVDAADEYNIEKIAQVEDIIFEIGANNIPSILVMNKIDCLDNFAPRIDCDEHGHIYRVWLSAQTGKGVDFLYQALAEQVSGMMTRAKIHLNVNSAYIRSNIHDIGHIYHEKVDDSGAWLLEIFVTKHYLSRLLNFKGVTLLWEQSSPTNKLI</sequence>
<dbReference type="Proteomes" id="UP000509429">
    <property type="component" value="Chromosome"/>
</dbReference>
<dbReference type="Gene3D" id="3.40.50.11060">
    <property type="entry name" value="GTPase HflX, N-terminal domain"/>
    <property type="match status" value="1"/>
</dbReference>
<dbReference type="EMBL" id="CP054490">
    <property type="protein sequence ID" value="QKQ24261.1"/>
    <property type="molecule type" value="Genomic_DNA"/>
</dbReference>
<evidence type="ECO:0000256" key="2">
    <source>
        <dbReference type="ARBA" id="ARBA00022723"/>
    </source>
</evidence>
<comment type="subunit">
    <text evidence="6">Monomer. Associates with the 50S ribosomal subunit.</text>
</comment>
<dbReference type="AlphaFoldDB" id="A0A6N0HPQ0"/>
<feature type="binding site" evidence="8">
    <location>
        <position position="218"/>
    </location>
    <ligand>
        <name>Mg(2+)</name>
        <dbReference type="ChEBI" id="CHEBI:18420"/>
    </ligand>
</feature>
<dbReference type="Gene3D" id="3.40.50.300">
    <property type="entry name" value="P-loop containing nucleotide triphosphate hydrolases"/>
    <property type="match status" value="1"/>
</dbReference>
<feature type="binding site" evidence="8">
    <location>
        <position position="238"/>
    </location>
    <ligand>
        <name>Mg(2+)</name>
        <dbReference type="ChEBI" id="CHEBI:18420"/>
    </ligand>
</feature>
<protein>
    <recommendedName>
        <fullName evidence="6">GTPase HflX</fullName>
    </recommendedName>
    <alternativeName>
        <fullName evidence="6">GTP-binding protein HflX</fullName>
    </alternativeName>
</protein>
<evidence type="ECO:0000313" key="10">
    <source>
        <dbReference type="EMBL" id="QKQ24261.1"/>
    </source>
</evidence>
<evidence type="ECO:0000259" key="9">
    <source>
        <dbReference type="PROSITE" id="PS51705"/>
    </source>
</evidence>
<evidence type="ECO:0000256" key="8">
    <source>
        <dbReference type="PIRSR" id="PIRSR006809-2"/>
    </source>
</evidence>
<evidence type="ECO:0000256" key="6">
    <source>
        <dbReference type="HAMAP-Rule" id="MF_00900"/>
    </source>
</evidence>
<dbReference type="NCBIfam" id="TIGR03156">
    <property type="entry name" value="GTP_HflX"/>
    <property type="match status" value="1"/>
</dbReference>
<dbReference type="Pfam" id="PF13167">
    <property type="entry name" value="GTP-bdg_N"/>
    <property type="match status" value="1"/>
</dbReference>
<dbReference type="RefSeq" id="WP_174605699.1">
    <property type="nucleotide sequence ID" value="NZ_CP054490.1"/>
</dbReference>
<organism evidence="10 11">
    <name type="scientific">Candidatus Ruthia endofausta</name>
    <dbReference type="NCBI Taxonomy" id="2738852"/>
    <lineage>
        <taxon>Bacteria</taxon>
        <taxon>Pseudomonadati</taxon>
        <taxon>Pseudomonadota</taxon>
        <taxon>Gammaproteobacteria</taxon>
        <taxon>Candidatus Pseudothioglobaceae</taxon>
        <taxon>Candidatus Ruthturnera</taxon>
    </lineage>
</organism>
<dbReference type="PANTHER" id="PTHR10229">
    <property type="entry name" value="GTP-BINDING PROTEIN HFLX"/>
    <property type="match status" value="1"/>
</dbReference>
<feature type="binding site" evidence="7">
    <location>
        <begin position="350"/>
        <end position="352"/>
    </location>
    <ligand>
        <name>GTP</name>
        <dbReference type="ChEBI" id="CHEBI:37565"/>
    </ligand>
</feature>
<dbReference type="GO" id="GO:0043022">
    <property type="term" value="F:ribosome binding"/>
    <property type="evidence" value="ECO:0007669"/>
    <property type="project" value="TreeGrafter"/>
</dbReference>
<dbReference type="FunFam" id="3.40.50.300:FF:000173">
    <property type="entry name" value="GTPase HflX"/>
    <property type="match status" value="1"/>
</dbReference>
<keyword evidence="4 8" id="KW-0460">Magnesium</keyword>
<comment type="cofactor">
    <cofactor evidence="8">
        <name>Mg(2+)</name>
        <dbReference type="ChEBI" id="CHEBI:18420"/>
    </cofactor>
</comment>
<dbReference type="FunFam" id="3.40.50.11060:FF:000001">
    <property type="entry name" value="GTPase HflX"/>
    <property type="match status" value="1"/>
</dbReference>
<reference evidence="10 11" key="1">
    <citation type="submission" date="2020-05" db="EMBL/GenBank/DDBJ databases">
        <title>Horizontal transmission and recombination maintain forever young bacterial symbiont genomes.</title>
        <authorList>
            <person name="Russell S.L."/>
            <person name="Pepper-Tunick E."/>
            <person name="Svedberg J."/>
            <person name="Byrne A."/>
            <person name="Ruelas Castillo J."/>
            <person name="Vollmers C."/>
            <person name="Beinart R.A."/>
            <person name="Corbett-Detig R."/>
        </authorList>
    </citation>
    <scope>NUCLEOTIDE SEQUENCE [LARGE SCALE GENOMIC DNA]</scope>
    <source>
        <strain evidence="10">JDF_Ridge</strain>
    </source>
</reference>
<evidence type="ECO:0000256" key="3">
    <source>
        <dbReference type="ARBA" id="ARBA00022741"/>
    </source>
</evidence>
<keyword evidence="2 8" id="KW-0479">Metal-binding</keyword>
<comment type="similarity">
    <text evidence="6">Belongs to the TRAFAC class OBG-HflX-like GTPase superfamily. HflX GTPase family.</text>
</comment>
<dbReference type="GO" id="GO:0046872">
    <property type="term" value="F:metal ion binding"/>
    <property type="evidence" value="ECO:0007669"/>
    <property type="project" value="UniProtKB-KW"/>
</dbReference>
<name>A0A6N0HPQ0_9GAMM</name>
<dbReference type="GO" id="GO:0003924">
    <property type="term" value="F:GTPase activity"/>
    <property type="evidence" value="ECO:0007669"/>
    <property type="project" value="UniProtKB-UniRule"/>
</dbReference>
<keyword evidence="1 6" id="KW-0963">Cytoplasm</keyword>
<dbReference type="Gene3D" id="6.10.250.2860">
    <property type="match status" value="1"/>
</dbReference>
<keyword evidence="3 6" id="KW-0547">Nucleotide-binding</keyword>
<feature type="binding site" evidence="7">
    <location>
        <begin position="211"/>
        <end position="218"/>
    </location>
    <ligand>
        <name>GTP</name>
        <dbReference type="ChEBI" id="CHEBI:37565"/>
    </ligand>
</feature>
<accession>A0A6N0HPQ0</accession>
<evidence type="ECO:0000256" key="7">
    <source>
        <dbReference type="PIRSR" id="PIRSR006809-1"/>
    </source>
</evidence>
<dbReference type="GO" id="GO:0005737">
    <property type="term" value="C:cytoplasm"/>
    <property type="evidence" value="ECO:0007669"/>
    <property type="project" value="UniProtKB-SubCell"/>
</dbReference>
<dbReference type="InterPro" id="IPR042108">
    <property type="entry name" value="GTPase_HflX_N_sf"/>
</dbReference>
<dbReference type="PANTHER" id="PTHR10229:SF0">
    <property type="entry name" value="GTP-BINDING PROTEIN 6-RELATED"/>
    <property type="match status" value="1"/>
</dbReference>
<evidence type="ECO:0000313" key="11">
    <source>
        <dbReference type="Proteomes" id="UP000509429"/>
    </source>
</evidence>
<proteinExistence type="inferred from homology"/>
<evidence type="ECO:0000256" key="5">
    <source>
        <dbReference type="ARBA" id="ARBA00023134"/>
    </source>
</evidence>
<comment type="subcellular location">
    <subcellularLocation>
        <location evidence="6">Cytoplasm</location>
    </subcellularLocation>
    <text evidence="6">May associate with membranes.</text>
</comment>
<keyword evidence="11" id="KW-1185">Reference proteome</keyword>
<dbReference type="InterPro" id="IPR016496">
    <property type="entry name" value="GTPase_HflX"/>
</dbReference>